<keyword evidence="1" id="KW-1133">Transmembrane helix</keyword>
<organism evidence="2">
    <name type="scientific">Symphyocladiella dendroidea</name>
    <dbReference type="NCBI Taxonomy" id="2506487"/>
    <lineage>
        <taxon>Eukaryota</taxon>
        <taxon>Rhodophyta</taxon>
        <taxon>Florideophyceae</taxon>
        <taxon>Rhodymeniophycidae</taxon>
        <taxon>Ceramiales</taxon>
        <taxon>Rhodomelaceae</taxon>
        <taxon>Pterosiphonieae</taxon>
        <taxon>Symphyocladiella</taxon>
    </lineage>
</organism>
<geneLocation type="chloroplast" evidence="2"/>
<name>A0A1Z1M782_9FLOR</name>
<protein>
    <submittedName>
        <fullName evidence="2">Uncharacterized protein</fullName>
    </submittedName>
</protein>
<dbReference type="RefSeq" id="YP_009393386.1">
    <property type="nucleotide sequence ID" value="NC_035267.1"/>
</dbReference>
<evidence type="ECO:0000256" key="1">
    <source>
        <dbReference type="SAM" id="Phobius"/>
    </source>
</evidence>
<dbReference type="GeneID" id="33355063"/>
<feature type="transmembrane region" description="Helical" evidence="1">
    <location>
        <begin position="6"/>
        <end position="27"/>
    </location>
</feature>
<keyword evidence="2" id="KW-0150">Chloroplast</keyword>
<accession>A0A1Z1M782</accession>
<dbReference type="AlphaFoldDB" id="A0A1Z1M782"/>
<gene>
    <name evidence="2" type="primary">orf57</name>
</gene>
<keyword evidence="1" id="KW-0472">Membrane</keyword>
<sequence length="57" mass="7261">MYIVNLYFFYKFIYFYLILTFCEKFYYELKYLYVITTKLQCLKLLLLQIKLLDILIY</sequence>
<keyword evidence="1" id="KW-0812">Transmembrane</keyword>
<dbReference type="EMBL" id="MF101420">
    <property type="protein sequence ID" value="ARW61948.1"/>
    <property type="molecule type" value="Genomic_DNA"/>
</dbReference>
<keyword evidence="2" id="KW-0934">Plastid</keyword>
<evidence type="ECO:0000313" key="2">
    <source>
        <dbReference type="EMBL" id="ARW61948.1"/>
    </source>
</evidence>
<proteinExistence type="predicted"/>
<reference evidence="2" key="1">
    <citation type="journal article" date="2017" name="J. Phycol.">
        <title>Analysis of chloroplast genomes and a supermatrix inform reclassification of the Rhodomelaceae (Rhodophyta).</title>
        <authorList>
            <person name="Diaz-Tapia P."/>
            <person name="Maggs C.A."/>
            <person name="West J.A."/>
            <person name="Verbruggen H."/>
        </authorList>
    </citation>
    <scope>NUCLEOTIDE SEQUENCE</scope>
    <source>
        <strain evidence="2">JW3780</strain>
    </source>
</reference>